<keyword evidence="5" id="KW-1133">Transmembrane helix</keyword>
<dbReference type="GO" id="GO:0016787">
    <property type="term" value="F:hydrolase activity"/>
    <property type="evidence" value="ECO:0007669"/>
    <property type="project" value="TreeGrafter"/>
</dbReference>
<evidence type="ECO:0000313" key="8">
    <source>
        <dbReference type="Proteomes" id="UP001347796"/>
    </source>
</evidence>
<keyword evidence="5" id="KW-0812">Transmembrane</keyword>
<dbReference type="AlphaFoldDB" id="A0AAN8JS84"/>
<accession>A0AAN8JS84</accession>
<dbReference type="Pfam" id="PF20067">
    <property type="entry name" value="SSL_N"/>
    <property type="match status" value="1"/>
</dbReference>
<reference evidence="7 8" key="1">
    <citation type="submission" date="2024-01" db="EMBL/GenBank/DDBJ databases">
        <title>The genome of the rayed Mediterranean limpet Patella caerulea (Linnaeus, 1758).</title>
        <authorList>
            <person name="Anh-Thu Weber A."/>
            <person name="Halstead-Nussloch G."/>
        </authorList>
    </citation>
    <scope>NUCLEOTIDE SEQUENCE [LARGE SCALE GENOMIC DNA]</scope>
    <source>
        <strain evidence="7">AATW-2023a</strain>
        <tissue evidence="7">Whole specimen</tissue>
    </source>
</reference>
<dbReference type="SUPFAM" id="SSF63829">
    <property type="entry name" value="Calcium-dependent phosphotriesterase"/>
    <property type="match status" value="1"/>
</dbReference>
<evidence type="ECO:0000256" key="5">
    <source>
        <dbReference type="SAM" id="Phobius"/>
    </source>
</evidence>
<dbReference type="PANTHER" id="PTHR10426:SF88">
    <property type="entry name" value="ADIPOCYTE PLASMA MEMBRANE-ASSOCIATED PROTEIN HEMOMUCIN-RELATED"/>
    <property type="match status" value="1"/>
</dbReference>
<keyword evidence="2" id="KW-0597">Phosphoprotein</keyword>
<keyword evidence="3" id="KW-0325">Glycoprotein</keyword>
<feature type="domain" description="Strictosidine synthase conserved region" evidence="6">
    <location>
        <begin position="202"/>
        <end position="288"/>
    </location>
</feature>
<keyword evidence="8" id="KW-1185">Reference proteome</keyword>
<name>A0AAN8JS84_PATCE</name>
<comment type="caution">
    <text evidence="7">The sequence shown here is derived from an EMBL/GenBank/DDBJ whole genome shotgun (WGS) entry which is preliminary data.</text>
</comment>
<dbReference type="Pfam" id="PF03088">
    <property type="entry name" value="Str_synth"/>
    <property type="match status" value="1"/>
</dbReference>
<dbReference type="PANTHER" id="PTHR10426">
    <property type="entry name" value="STRICTOSIDINE SYNTHASE-RELATED"/>
    <property type="match status" value="1"/>
</dbReference>
<evidence type="ECO:0000256" key="1">
    <source>
        <dbReference type="ARBA" id="ARBA00009191"/>
    </source>
</evidence>
<evidence type="ECO:0000259" key="6">
    <source>
        <dbReference type="Pfam" id="PF03088"/>
    </source>
</evidence>
<keyword evidence="5" id="KW-0472">Membrane</keyword>
<comment type="similarity">
    <text evidence="1">Belongs to the strictosidine synthase family.</text>
</comment>
<feature type="transmembrane region" description="Helical" evidence="5">
    <location>
        <begin position="43"/>
        <end position="62"/>
    </location>
</feature>
<dbReference type="GO" id="GO:0012505">
    <property type="term" value="C:endomembrane system"/>
    <property type="evidence" value="ECO:0007669"/>
    <property type="project" value="TreeGrafter"/>
</dbReference>
<sequence length="416" mass="46262">MYQEQRSNVRQRRTDEQQEPDSTDDRDTTINTDSKRSSGWCEFLASVILAVILLIIIILLVIPSPIEPKAFSVEKAPELTGALTPNTKLPSAQRVYIGEVNGPESICVDGEHVYTGTMDGKILNIHKGKVTVLAQLGEPPCGGFEDEPTCGRPLGMRLDHNGYLVVADAYLGLFKVNVATGDVHSLVLSTQMIGGIQAKFFNDLDIAQDGTIYFTDSSTKWGRRHNRYAIVEADDTGRLLKFNPKDKSVEQLVSGLSFANGVQLSSNEDFLLVCETTKYRIWKYHLQGSKRGEMEIFAENLPGIPDNIRRTPRGTYWVGLAGARFAGKFSFLDYAADKPWLRKIITKIVSQETLIKLVPKYGLLIELNNQGEIIRSFHDPTGEKVPAISEAEEKDGVVYLGSYNLPYMSKLNLQGL</sequence>
<organism evidence="7 8">
    <name type="scientific">Patella caerulea</name>
    <name type="common">Rayed Mediterranean limpet</name>
    <dbReference type="NCBI Taxonomy" id="87958"/>
    <lineage>
        <taxon>Eukaryota</taxon>
        <taxon>Metazoa</taxon>
        <taxon>Spiralia</taxon>
        <taxon>Lophotrochozoa</taxon>
        <taxon>Mollusca</taxon>
        <taxon>Gastropoda</taxon>
        <taxon>Patellogastropoda</taxon>
        <taxon>Patelloidea</taxon>
        <taxon>Patellidae</taxon>
        <taxon>Patella</taxon>
    </lineage>
</organism>
<feature type="compositionally biased region" description="Basic and acidic residues" evidence="4">
    <location>
        <begin position="23"/>
        <end position="35"/>
    </location>
</feature>
<dbReference type="Proteomes" id="UP001347796">
    <property type="component" value="Unassembled WGS sequence"/>
</dbReference>
<proteinExistence type="inferred from homology"/>
<dbReference type="Gene3D" id="2.120.10.30">
    <property type="entry name" value="TolB, C-terminal domain"/>
    <property type="match status" value="1"/>
</dbReference>
<evidence type="ECO:0000256" key="4">
    <source>
        <dbReference type="SAM" id="MobiDB-lite"/>
    </source>
</evidence>
<gene>
    <name evidence="7" type="ORF">SNE40_008827</name>
</gene>
<evidence type="ECO:0000256" key="3">
    <source>
        <dbReference type="ARBA" id="ARBA00023180"/>
    </source>
</evidence>
<evidence type="ECO:0000256" key="2">
    <source>
        <dbReference type="ARBA" id="ARBA00022553"/>
    </source>
</evidence>
<dbReference type="InterPro" id="IPR011042">
    <property type="entry name" value="6-blade_b-propeller_TolB-like"/>
</dbReference>
<protein>
    <recommendedName>
        <fullName evidence="6">Strictosidine synthase conserved region domain-containing protein</fullName>
    </recommendedName>
</protein>
<evidence type="ECO:0000313" key="7">
    <source>
        <dbReference type="EMBL" id="KAK6180849.1"/>
    </source>
</evidence>
<dbReference type="EMBL" id="JAZGQO010000007">
    <property type="protein sequence ID" value="KAK6180849.1"/>
    <property type="molecule type" value="Genomic_DNA"/>
</dbReference>
<dbReference type="InterPro" id="IPR018119">
    <property type="entry name" value="Strictosidine_synth_cons-reg"/>
</dbReference>
<feature type="region of interest" description="Disordered" evidence="4">
    <location>
        <begin position="1"/>
        <end position="35"/>
    </location>
</feature>